<evidence type="ECO:0000256" key="8">
    <source>
        <dbReference type="HAMAP-Rule" id="MF_01454"/>
    </source>
</evidence>
<dbReference type="NCBIfam" id="TIGR02729">
    <property type="entry name" value="Obg_CgtA"/>
    <property type="match status" value="1"/>
</dbReference>
<evidence type="ECO:0000256" key="3">
    <source>
        <dbReference type="ARBA" id="ARBA00022723"/>
    </source>
</evidence>
<dbReference type="AlphaFoldDB" id="A0A1G2PZQ3"/>
<dbReference type="InterPro" id="IPR014100">
    <property type="entry name" value="GTP-bd_Obg/CgtA"/>
</dbReference>
<dbReference type="PIRSF" id="PIRSF002401">
    <property type="entry name" value="GTP_bd_Obg/CgtA"/>
    <property type="match status" value="1"/>
</dbReference>
<evidence type="ECO:0000256" key="4">
    <source>
        <dbReference type="ARBA" id="ARBA00022741"/>
    </source>
</evidence>
<dbReference type="EC" id="3.6.5.-" evidence="8"/>
<dbReference type="PROSITE" id="PS00905">
    <property type="entry name" value="GTP1_OBG"/>
    <property type="match status" value="1"/>
</dbReference>
<dbReference type="InterPro" id="IPR045086">
    <property type="entry name" value="OBG_GTPase"/>
</dbReference>
<dbReference type="InterPro" id="IPR006169">
    <property type="entry name" value="GTP1_OBG_dom"/>
</dbReference>
<dbReference type="InterPro" id="IPR006074">
    <property type="entry name" value="GTP1-OBG_CS"/>
</dbReference>
<reference evidence="11 12" key="1">
    <citation type="journal article" date="2016" name="Nat. Commun.">
        <title>Thousands of microbial genomes shed light on interconnected biogeochemical processes in an aquifer system.</title>
        <authorList>
            <person name="Anantharaman K."/>
            <person name="Brown C.T."/>
            <person name="Hug L.A."/>
            <person name="Sharon I."/>
            <person name="Castelle C.J."/>
            <person name="Probst A.J."/>
            <person name="Thomas B.C."/>
            <person name="Singh A."/>
            <person name="Wilkins M.J."/>
            <person name="Karaoz U."/>
            <person name="Brodie E.L."/>
            <person name="Williams K.H."/>
            <person name="Hubbard S.S."/>
            <person name="Banfield J.F."/>
        </authorList>
    </citation>
    <scope>NUCLEOTIDE SEQUENCE [LARGE SCALE GENOMIC DNA]</scope>
</reference>
<dbReference type="PANTHER" id="PTHR11702">
    <property type="entry name" value="DEVELOPMENTALLY REGULATED GTP-BINDING PROTEIN-RELATED"/>
    <property type="match status" value="1"/>
</dbReference>
<proteinExistence type="inferred from homology"/>
<keyword evidence="6 8" id="KW-0460">Magnesium</keyword>
<accession>A0A1G2PZQ3</accession>
<comment type="caution">
    <text evidence="11">The sequence shown here is derived from an EMBL/GenBank/DDBJ whole genome shotgun (WGS) entry which is preliminary data.</text>
</comment>
<dbReference type="PROSITE" id="PS51883">
    <property type="entry name" value="OBG"/>
    <property type="match status" value="1"/>
</dbReference>
<dbReference type="Gene3D" id="2.70.210.12">
    <property type="entry name" value="GTP1/OBG domain"/>
    <property type="match status" value="1"/>
</dbReference>
<dbReference type="GO" id="GO:0005525">
    <property type="term" value="F:GTP binding"/>
    <property type="evidence" value="ECO:0007669"/>
    <property type="project" value="UniProtKB-UniRule"/>
</dbReference>
<dbReference type="EMBL" id="MHTA01000029">
    <property type="protein sequence ID" value="OHA53817.1"/>
    <property type="molecule type" value="Genomic_DNA"/>
</dbReference>
<evidence type="ECO:0000259" key="9">
    <source>
        <dbReference type="PROSITE" id="PS51710"/>
    </source>
</evidence>
<dbReference type="InterPro" id="IPR027417">
    <property type="entry name" value="P-loop_NTPase"/>
</dbReference>
<evidence type="ECO:0000313" key="12">
    <source>
        <dbReference type="Proteomes" id="UP000177649"/>
    </source>
</evidence>
<evidence type="ECO:0000256" key="5">
    <source>
        <dbReference type="ARBA" id="ARBA00022801"/>
    </source>
</evidence>
<protein>
    <recommendedName>
        <fullName evidence="8">GTPase Obg</fullName>
        <ecNumber evidence="8">3.6.5.-</ecNumber>
    </recommendedName>
    <alternativeName>
        <fullName evidence="8">GTP-binding protein Obg</fullName>
    </alternativeName>
</protein>
<feature type="binding site" evidence="8">
    <location>
        <begin position="299"/>
        <end position="301"/>
    </location>
    <ligand>
        <name>GTP</name>
        <dbReference type="ChEBI" id="CHEBI:37565"/>
    </ligand>
</feature>
<feature type="binding site" evidence="8">
    <location>
        <position position="189"/>
    </location>
    <ligand>
        <name>Mg(2+)</name>
        <dbReference type="ChEBI" id="CHEBI:18420"/>
    </ligand>
</feature>
<evidence type="ECO:0000259" key="10">
    <source>
        <dbReference type="PROSITE" id="PS51883"/>
    </source>
</evidence>
<dbReference type="InterPro" id="IPR031167">
    <property type="entry name" value="G_OBG"/>
</dbReference>
<keyword evidence="4 8" id="KW-0547">Nucleotide-binding</keyword>
<dbReference type="GO" id="GO:0005737">
    <property type="term" value="C:cytoplasm"/>
    <property type="evidence" value="ECO:0007669"/>
    <property type="project" value="UniProtKB-SubCell"/>
</dbReference>
<gene>
    <name evidence="8" type="primary">obg</name>
    <name evidence="11" type="ORF">A2Z62_01930</name>
</gene>
<comment type="subcellular location">
    <subcellularLocation>
        <location evidence="8">Cytoplasm</location>
    </subcellularLocation>
</comment>
<dbReference type="PANTHER" id="PTHR11702:SF31">
    <property type="entry name" value="MITOCHONDRIAL RIBOSOME-ASSOCIATED GTPASE 2"/>
    <property type="match status" value="1"/>
</dbReference>
<dbReference type="Pfam" id="PF01018">
    <property type="entry name" value="GTP1_OBG"/>
    <property type="match status" value="1"/>
</dbReference>
<dbReference type="SUPFAM" id="SSF52540">
    <property type="entry name" value="P-loop containing nucleoside triphosphate hydrolases"/>
    <property type="match status" value="1"/>
</dbReference>
<organism evidence="11 12">
    <name type="scientific">Candidatus Terrybacteria bacterium RIFCSPLOWO2_02_42_20</name>
    <dbReference type="NCBI Taxonomy" id="1802370"/>
    <lineage>
        <taxon>Bacteria</taxon>
        <taxon>Candidatus Terryibacteriota</taxon>
    </lineage>
</organism>
<dbReference type="PROSITE" id="PS51710">
    <property type="entry name" value="G_OBG"/>
    <property type="match status" value="1"/>
</dbReference>
<dbReference type="FunFam" id="2.70.210.12:FF:000001">
    <property type="entry name" value="GTPase Obg"/>
    <property type="match status" value="1"/>
</dbReference>
<feature type="domain" description="OBG-type G" evidence="9">
    <location>
        <begin position="156"/>
        <end position="322"/>
    </location>
</feature>
<keyword evidence="3 8" id="KW-0479">Metal-binding</keyword>
<dbReference type="NCBIfam" id="TIGR00231">
    <property type="entry name" value="small_GTP"/>
    <property type="match status" value="1"/>
</dbReference>
<dbReference type="GO" id="GO:0000287">
    <property type="term" value="F:magnesium ion binding"/>
    <property type="evidence" value="ECO:0007669"/>
    <property type="project" value="InterPro"/>
</dbReference>
<keyword evidence="7 8" id="KW-0342">GTP-binding</keyword>
<dbReference type="Pfam" id="PF01926">
    <property type="entry name" value="MMR_HSR1"/>
    <property type="match status" value="1"/>
</dbReference>
<comment type="cofactor">
    <cofactor evidence="8">
        <name>Mg(2+)</name>
        <dbReference type="ChEBI" id="CHEBI:18420"/>
    </cofactor>
</comment>
<dbReference type="Gene3D" id="3.40.50.300">
    <property type="entry name" value="P-loop containing nucleotide triphosphate hydrolases"/>
    <property type="match status" value="1"/>
</dbReference>
<dbReference type="SUPFAM" id="SSF82051">
    <property type="entry name" value="Obg GTP-binding protein N-terminal domain"/>
    <property type="match status" value="1"/>
</dbReference>
<dbReference type="GO" id="GO:0003924">
    <property type="term" value="F:GTPase activity"/>
    <property type="evidence" value="ECO:0007669"/>
    <property type="project" value="UniProtKB-UniRule"/>
</dbReference>
<dbReference type="InterPro" id="IPR005225">
    <property type="entry name" value="Small_GTP-bd"/>
</dbReference>
<keyword evidence="2 8" id="KW-0963">Cytoplasm</keyword>
<dbReference type="NCBIfam" id="NF008956">
    <property type="entry name" value="PRK12299.1"/>
    <property type="match status" value="1"/>
</dbReference>
<keyword evidence="5 8" id="KW-0378">Hydrolase</keyword>
<comment type="similarity">
    <text evidence="1 8">Belongs to the TRAFAC class OBG-HflX-like GTPase superfamily. OBG GTPase family.</text>
</comment>
<feature type="binding site" evidence="8">
    <location>
        <begin position="162"/>
        <end position="169"/>
    </location>
    <ligand>
        <name>GTP</name>
        <dbReference type="ChEBI" id="CHEBI:37565"/>
    </ligand>
</feature>
<comment type="subunit">
    <text evidence="8">Monomer.</text>
</comment>
<evidence type="ECO:0000313" key="11">
    <source>
        <dbReference type="EMBL" id="OHA53817.1"/>
    </source>
</evidence>
<evidence type="ECO:0000256" key="1">
    <source>
        <dbReference type="ARBA" id="ARBA00007699"/>
    </source>
</evidence>
<feature type="binding site" evidence="8">
    <location>
        <begin position="187"/>
        <end position="191"/>
    </location>
    <ligand>
        <name>GTP</name>
        <dbReference type="ChEBI" id="CHEBI:37565"/>
    </ligand>
</feature>
<evidence type="ECO:0000256" key="6">
    <source>
        <dbReference type="ARBA" id="ARBA00022842"/>
    </source>
</evidence>
<feature type="binding site" evidence="8">
    <location>
        <position position="169"/>
    </location>
    <ligand>
        <name>Mg(2+)</name>
        <dbReference type="ChEBI" id="CHEBI:18420"/>
    </ligand>
</feature>
<feature type="binding site" evidence="8">
    <location>
        <begin position="204"/>
        <end position="207"/>
    </location>
    <ligand>
        <name>GTP</name>
        <dbReference type="ChEBI" id="CHEBI:37565"/>
    </ligand>
</feature>
<dbReference type="Proteomes" id="UP000177649">
    <property type="component" value="Unassembled WGS sequence"/>
</dbReference>
<dbReference type="CDD" id="cd01898">
    <property type="entry name" value="Obg"/>
    <property type="match status" value="1"/>
</dbReference>
<evidence type="ECO:0000256" key="2">
    <source>
        <dbReference type="ARBA" id="ARBA00022490"/>
    </source>
</evidence>
<dbReference type="STRING" id="1802370.A2Z62_01930"/>
<dbReference type="PRINTS" id="PR00326">
    <property type="entry name" value="GTP1OBG"/>
</dbReference>
<dbReference type="InterPro" id="IPR036726">
    <property type="entry name" value="GTP1_OBG_dom_sf"/>
</dbReference>
<comment type="function">
    <text evidence="8">An essential GTPase which binds GTP, GDP and possibly (p)ppGpp with moderate affinity, with high nucleotide exchange rates and a fairly low GTP hydrolysis rate. Plays a role in control of the cell cycle, stress response, ribosome biogenesis and in those bacteria that undergo differentiation, in morphogenesis control.</text>
</comment>
<feature type="domain" description="Obg" evidence="10">
    <location>
        <begin position="1"/>
        <end position="155"/>
    </location>
</feature>
<comment type="caution">
    <text evidence="8">Lacks conserved residue(s) required for the propagation of feature annotation.</text>
</comment>
<name>A0A1G2PZQ3_9BACT</name>
<dbReference type="InterPro" id="IPR006073">
    <property type="entry name" value="GTP-bd"/>
</dbReference>
<dbReference type="GO" id="GO:0042254">
    <property type="term" value="P:ribosome biogenesis"/>
    <property type="evidence" value="ECO:0007669"/>
    <property type="project" value="UniProtKB-UniRule"/>
</dbReference>
<dbReference type="HAMAP" id="MF_01454">
    <property type="entry name" value="GTPase_Obg"/>
    <property type="match status" value="1"/>
</dbReference>
<evidence type="ECO:0000256" key="7">
    <source>
        <dbReference type="ARBA" id="ARBA00023134"/>
    </source>
</evidence>
<sequence length="322" mass="35077">MLIDDVTIKVQAGKGGKGGVYFNSNLMSLGPTGGRGGNGGNVYVEGVSDLGALRQFRYKKEIIAEDGENGKKKLNDGTAGEDIVLKVPVGTVLHNLDVKKDKEITKVGEKVLIATGGFGGHGNYHFRSGKNTSPRQFQPGLPGEAFTMRMELKLIADVGLIGYPNAGKSSLLNELTAAKSKVANYPFTTLEPNLGVYYDLILADIPGLIEGASAGKGLGIKFLRHIERTKILFHLVSAESEDPLKDYYAVIKELMTYNEELLKKSEYIFLAKSDLIDEKSLKEKMADLKKAGKPVKAISIYDMASMEEVKKFLNKLIEEKKG</sequence>